<evidence type="ECO:0000313" key="2">
    <source>
        <dbReference type="EMBL" id="KAK2775223.1"/>
    </source>
</evidence>
<evidence type="ECO:0000256" key="1">
    <source>
        <dbReference type="SAM" id="MobiDB-lite"/>
    </source>
</evidence>
<organism evidence="2 3">
    <name type="scientific">Colletotrichum kahawae</name>
    <name type="common">Coffee berry disease fungus</name>
    <dbReference type="NCBI Taxonomy" id="34407"/>
    <lineage>
        <taxon>Eukaryota</taxon>
        <taxon>Fungi</taxon>
        <taxon>Dikarya</taxon>
        <taxon>Ascomycota</taxon>
        <taxon>Pezizomycotina</taxon>
        <taxon>Sordariomycetes</taxon>
        <taxon>Hypocreomycetidae</taxon>
        <taxon>Glomerellales</taxon>
        <taxon>Glomerellaceae</taxon>
        <taxon>Colletotrichum</taxon>
        <taxon>Colletotrichum gloeosporioides species complex</taxon>
    </lineage>
</organism>
<reference evidence="2" key="1">
    <citation type="submission" date="2023-02" db="EMBL/GenBank/DDBJ databases">
        <title>Colletotrichum kahawae CIFC_Que2 genome sequencing and assembly.</title>
        <authorList>
            <person name="Baroncelli R."/>
        </authorList>
    </citation>
    <scope>NUCLEOTIDE SEQUENCE</scope>
    <source>
        <strain evidence="2">CIFC_Que2</strain>
    </source>
</reference>
<protein>
    <submittedName>
        <fullName evidence="2">Uncharacterized protein</fullName>
    </submittedName>
</protein>
<proteinExistence type="predicted"/>
<dbReference type="AlphaFoldDB" id="A0AAD9YPM4"/>
<sequence length="25" mass="2833">MVFPSTRARSLRQGRVVDSRCSVPK</sequence>
<keyword evidence="3" id="KW-1185">Reference proteome</keyword>
<dbReference type="Proteomes" id="UP001281614">
    <property type="component" value="Unassembled WGS sequence"/>
</dbReference>
<accession>A0AAD9YPM4</accession>
<gene>
    <name evidence="2" type="ORF">CKAH01_12858</name>
</gene>
<dbReference type="EMBL" id="VYYT01000038">
    <property type="protein sequence ID" value="KAK2775223.1"/>
    <property type="molecule type" value="Genomic_DNA"/>
</dbReference>
<name>A0AAD9YPM4_COLKA</name>
<comment type="caution">
    <text evidence="2">The sequence shown here is derived from an EMBL/GenBank/DDBJ whole genome shotgun (WGS) entry which is preliminary data.</text>
</comment>
<feature type="region of interest" description="Disordered" evidence="1">
    <location>
        <begin position="1"/>
        <end position="25"/>
    </location>
</feature>
<evidence type="ECO:0000313" key="3">
    <source>
        <dbReference type="Proteomes" id="UP001281614"/>
    </source>
</evidence>